<dbReference type="SUPFAM" id="SSF53720">
    <property type="entry name" value="ALDH-like"/>
    <property type="match status" value="1"/>
</dbReference>
<evidence type="ECO:0000256" key="2">
    <source>
        <dbReference type="ARBA" id="ARBA00023002"/>
    </source>
</evidence>
<evidence type="ECO:0000256" key="1">
    <source>
        <dbReference type="ARBA" id="ARBA00009986"/>
    </source>
</evidence>
<dbReference type="Pfam" id="PF00171">
    <property type="entry name" value="Aldedh"/>
    <property type="match status" value="1"/>
</dbReference>
<accession>A0A255EKK7</accession>
<keyword evidence="7" id="KW-1185">Reference proteome</keyword>
<dbReference type="PANTHER" id="PTHR43570">
    <property type="entry name" value="ALDEHYDE DEHYDROGENASE"/>
    <property type="match status" value="1"/>
</dbReference>
<keyword evidence="2 4" id="KW-0560">Oxidoreductase</keyword>
<evidence type="ECO:0000313" key="6">
    <source>
        <dbReference type="EMBL" id="OYN92034.1"/>
    </source>
</evidence>
<dbReference type="OrthoDB" id="6882680at2"/>
<evidence type="ECO:0000256" key="3">
    <source>
        <dbReference type="PROSITE-ProRule" id="PRU10007"/>
    </source>
</evidence>
<evidence type="ECO:0000256" key="4">
    <source>
        <dbReference type="RuleBase" id="RU003345"/>
    </source>
</evidence>
<dbReference type="InterPro" id="IPR016160">
    <property type="entry name" value="Ald_DH_CS_CYS"/>
</dbReference>
<organism evidence="6 7">
    <name type="scientific">Parenemella sanctibonifatiensis</name>
    <dbReference type="NCBI Taxonomy" id="2016505"/>
    <lineage>
        <taxon>Bacteria</taxon>
        <taxon>Bacillati</taxon>
        <taxon>Actinomycetota</taxon>
        <taxon>Actinomycetes</taxon>
        <taxon>Propionibacteriales</taxon>
        <taxon>Propionibacteriaceae</taxon>
        <taxon>Parenemella</taxon>
    </lineage>
</organism>
<dbReference type="InterPro" id="IPR016161">
    <property type="entry name" value="Ald_DH/histidinol_DH"/>
</dbReference>
<dbReference type="InterPro" id="IPR029510">
    <property type="entry name" value="Ald_DH_CS_GLU"/>
</dbReference>
<dbReference type="InterPro" id="IPR015590">
    <property type="entry name" value="Aldehyde_DH_dom"/>
</dbReference>
<dbReference type="PROSITE" id="PS00070">
    <property type="entry name" value="ALDEHYDE_DEHYDR_CYS"/>
    <property type="match status" value="1"/>
</dbReference>
<gene>
    <name evidence="6" type="ORF">CGZ91_00445</name>
</gene>
<comment type="caution">
    <text evidence="6">The sequence shown here is derived from an EMBL/GenBank/DDBJ whole genome shotgun (WGS) entry which is preliminary data.</text>
</comment>
<dbReference type="GO" id="GO:0006081">
    <property type="term" value="P:aldehyde metabolic process"/>
    <property type="evidence" value="ECO:0007669"/>
    <property type="project" value="InterPro"/>
</dbReference>
<dbReference type="Gene3D" id="3.40.309.10">
    <property type="entry name" value="Aldehyde Dehydrogenase, Chain A, domain 2"/>
    <property type="match status" value="1"/>
</dbReference>
<dbReference type="PROSITE" id="PS00687">
    <property type="entry name" value="ALDEHYDE_DEHYDR_GLU"/>
    <property type="match status" value="1"/>
</dbReference>
<comment type="similarity">
    <text evidence="1 4">Belongs to the aldehyde dehydrogenase family.</text>
</comment>
<dbReference type="InterPro" id="IPR016163">
    <property type="entry name" value="Ald_DH_C"/>
</dbReference>
<dbReference type="RefSeq" id="WP_094452059.1">
    <property type="nucleotide sequence ID" value="NZ_NMVJ01000001.1"/>
</dbReference>
<sequence length="217" mass="23551">MQLQPALGSVVRQPLGVVLVIAPWNYPVQLTLCPMIGAIAAGNAVVVKPSELAPATSAALAKYLPRYTENRVIRVVEGEVPETTALLEQCFDHIFYTGNGRVACVVMEAAAKHLTPVTLELGGKSPVWVEPSADLDEVAGWLAWGKFLNAGQTCVAPNYVLTTPAVARRLAQAMGQRIREVYGDDPRASNDFARIVNEHHASRLVGLIDQTKERMLR</sequence>
<dbReference type="GO" id="GO:0004029">
    <property type="term" value="F:aldehyde dehydrogenase (NAD+) activity"/>
    <property type="evidence" value="ECO:0007669"/>
    <property type="project" value="TreeGrafter"/>
</dbReference>
<name>A0A255EKK7_9ACTN</name>
<feature type="domain" description="Aldehyde dehydrogenase" evidence="5">
    <location>
        <begin position="8"/>
        <end position="214"/>
    </location>
</feature>
<dbReference type="GO" id="GO:0005737">
    <property type="term" value="C:cytoplasm"/>
    <property type="evidence" value="ECO:0007669"/>
    <property type="project" value="TreeGrafter"/>
</dbReference>
<dbReference type="Gene3D" id="3.40.605.10">
    <property type="entry name" value="Aldehyde Dehydrogenase, Chain A, domain 1"/>
    <property type="match status" value="1"/>
</dbReference>
<dbReference type="InterPro" id="IPR012394">
    <property type="entry name" value="Aldehyde_DH_NAD(P)"/>
</dbReference>
<dbReference type="AlphaFoldDB" id="A0A255EKK7"/>
<protein>
    <recommendedName>
        <fullName evidence="5">Aldehyde dehydrogenase domain-containing protein</fullName>
    </recommendedName>
</protein>
<evidence type="ECO:0000313" key="7">
    <source>
        <dbReference type="Proteomes" id="UP000216300"/>
    </source>
</evidence>
<dbReference type="EMBL" id="NMVJ01000001">
    <property type="protein sequence ID" value="OYN92034.1"/>
    <property type="molecule type" value="Genomic_DNA"/>
</dbReference>
<proteinExistence type="inferred from homology"/>
<dbReference type="Proteomes" id="UP000216300">
    <property type="component" value="Unassembled WGS sequence"/>
</dbReference>
<dbReference type="InterPro" id="IPR016162">
    <property type="entry name" value="Ald_DH_N"/>
</dbReference>
<feature type="active site" evidence="3">
    <location>
        <position position="120"/>
    </location>
</feature>
<dbReference type="PANTHER" id="PTHR43570:SF16">
    <property type="entry name" value="ALDEHYDE DEHYDROGENASE TYPE III, ISOFORM Q"/>
    <property type="match status" value="1"/>
</dbReference>
<evidence type="ECO:0000259" key="5">
    <source>
        <dbReference type="Pfam" id="PF00171"/>
    </source>
</evidence>
<reference evidence="6 7" key="1">
    <citation type="submission" date="2017-07" db="EMBL/GenBank/DDBJ databases">
        <title>Draft whole genome sequences of clinical Proprionibacteriaceae strains.</title>
        <authorList>
            <person name="Bernier A.-M."/>
            <person name="Bernard K."/>
            <person name="Domingo M.-C."/>
        </authorList>
    </citation>
    <scope>NUCLEOTIDE SEQUENCE [LARGE SCALE GENOMIC DNA]</scope>
    <source>
        <strain evidence="6 7">NML 150081</strain>
    </source>
</reference>